<evidence type="ECO:0000313" key="1">
    <source>
        <dbReference type="EMBL" id="GFS64026.1"/>
    </source>
</evidence>
<sequence>MVSPQTNLKASIHHGKAFRAESTSFGFLDISPFSIKEARYSPHHNLHFVLMKGHLEVVIQNTTFPFKAKGTAGLFRWVPLFVQKLFEIESIAPFTA</sequence>
<reference evidence="1" key="1">
    <citation type="submission" date="2020-08" db="EMBL/GenBank/DDBJ databases">
        <title>Multicomponent nature underlies the extraordinary mechanical properties of spider dragline silk.</title>
        <authorList>
            <person name="Kono N."/>
            <person name="Nakamura H."/>
            <person name="Mori M."/>
            <person name="Yoshida Y."/>
            <person name="Ohtoshi R."/>
            <person name="Malay A.D."/>
            <person name="Moran D.A.P."/>
            <person name="Tomita M."/>
            <person name="Numata K."/>
            <person name="Arakawa K."/>
        </authorList>
    </citation>
    <scope>NUCLEOTIDE SEQUENCE</scope>
</reference>
<gene>
    <name evidence="1" type="ORF">TNIN_304111</name>
</gene>
<keyword evidence="2" id="KW-1185">Reference proteome</keyword>
<proteinExistence type="predicted"/>
<dbReference type="Proteomes" id="UP000886998">
    <property type="component" value="Unassembled WGS sequence"/>
</dbReference>
<dbReference type="EMBL" id="BMAV01027983">
    <property type="protein sequence ID" value="GFS64026.1"/>
    <property type="molecule type" value="Genomic_DNA"/>
</dbReference>
<organism evidence="1 2">
    <name type="scientific">Trichonephila inaurata madagascariensis</name>
    <dbReference type="NCBI Taxonomy" id="2747483"/>
    <lineage>
        <taxon>Eukaryota</taxon>
        <taxon>Metazoa</taxon>
        <taxon>Ecdysozoa</taxon>
        <taxon>Arthropoda</taxon>
        <taxon>Chelicerata</taxon>
        <taxon>Arachnida</taxon>
        <taxon>Araneae</taxon>
        <taxon>Araneomorphae</taxon>
        <taxon>Entelegynae</taxon>
        <taxon>Araneoidea</taxon>
        <taxon>Nephilidae</taxon>
        <taxon>Trichonephila</taxon>
        <taxon>Trichonephila inaurata</taxon>
    </lineage>
</organism>
<dbReference type="OrthoDB" id="6437160at2759"/>
<protein>
    <submittedName>
        <fullName evidence="1">Uncharacterized protein</fullName>
    </submittedName>
</protein>
<dbReference type="AlphaFoldDB" id="A0A8X6MLR8"/>
<comment type="caution">
    <text evidence="1">The sequence shown here is derived from an EMBL/GenBank/DDBJ whole genome shotgun (WGS) entry which is preliminary data.</text>
</comment>
<dbReference type="Gene3D" id="2.60.120.10">
    <property type="entry name" value="Jelly Rolls"/>
    <property type="match status" value="1"/>
</dbReference>
<name>A0A8X6MLR8_9ARAC</name>
<dbReference type="InterPro" id="IPR014710">
    <property type="entry name" value="RmlC-like_jellyroll"/>
</dbReference>
<accession>A0A8X6MLR8</accession>
<evidence type="ECO:0000313" key="2">
    <source>
        <dbReference type="Proteomes" id="UP000886998"/>
    </source>
</evidence>